<proteinExistence type="predicted"/>
<dbReference type="AlphaFoldDB" id="A0A919FVW9"/>
<dbReference type="Gene3D" id="2.40.30.100">
    <property type="entry name" value="AF2212/PG0164-like"/>
    <property type="match status" value="1"/>
</dbReference>
<keyword evidence="2" id="KW-1185">Reference proteome</keyword>
<evidence type="ECO:0000313" key="1">
    <source>
        <dbReference type="EMBL" id="GHH72929.1"/>
    </source>
</evidence>
<dbReference type="SUPFAM" id="SSF141694">
    <property type="entry name" value="AF2212/PG0164-like"/>
    <property type="match status" value="1"/>
</dbReference>
<organism evidence="1 2">
    <name type="scientific">Promicromonospora soli</name>
    <dbReference type="NCBI Taxonomy" id="2035533"/>
    <lineage>
        <taxon>Bacteria</taxon>
        <taxon>Bacillati</taxon>
        <taxon>Actinomycetota</taxon>
        <taxon>Actinomycetes</taxon>
        <taxon>Micrococcales</taxon>
        <taxon>Promicromonosporaceae</taxon>
        <taxon>Promicromonospora</taxon>
    </lineage>
</organism>
<sequence length="101" mass="11379">MLLVQIEFTAPLWQWQVRTDSWWFVTVPPEHSDELADLPLPPRGFGSIRVRVTVGGTTWTTSVFPSDRDGGYVLPMKKKVRQAEGLVPEKAVSVTLETIDI</sequence>
<dbReference type="InterPro" id="IPR015018">
    <property type="entry name" value="DUF1905"/>
</dbReference>
<dbReference type="Pfam" id="PF08922">
    <property type="entry name" value="DUF1905"/>
    <property type="match status" value="1"/>
</dbReference>
<evidence type="ECO:0008006" key="3">
    <source>
        <dbReference type="Google" id="ProtNLM"/>
    </source>
</evidence>
<protein>
    <recommendedName>
        <fullName evidence="3">DUF1905 domain-containing protein</fullName>
    </recommendedName>
</protein>
<dbReference type="InterPro" id="IPR037079">
    <property type="entry name" value="AF2212/PG0164-like_sf"/>
</dbReference>
<comment type="caution">
    <text evidence="1">The sequence shown here is derived from an EMBL/GenBank/DDBJ whole genome shotgun (WGS) entry which is preliminary data.</text>
</comment>
<dbReference type="Proteomes" id="UP000627369">
    <property type="component" value="Unassembled WGS sequence"/>
</dbReference>
<evidence type="ECO:0000313" key="2">
    <source>
        <dbReference type="Proteomes" id="UP000627369"/>
    </source>
</evidence>
<accession>A0A919FVW9</accession>
<reference evidence="1" key="2">
    <citation type="submission" date="2020-09" db="EMBL/GenBank/DDBJ databases">
        <authorList>
            <person name="Sun Q."/>
            <person name="Zhou Y."/>
        </authorList>
    </citation>
    <scope>NUCLEOTIDE SEQUENCE</scope>
    <source>
        <strain evidence="1">CGMCC 4.7398</strain>
    </source>
</reference>
<reference evidence="1" key="1">
    <citation type="journal article" date="2014" name="Int. J. Syst. Evol. Microbiol.">
        <title>Complete genome sequence of Corynebacterium casei LMG S-19264T (=DSM 44701T), isolated from a smear-ripened cheese.</title>
        <authorList>
            <consortium name="US DOE Joint Genome Institute (JGI-PGF)"/>
            <person name="Walter F."/>
            <person name="Albersmeier A."/>
            <person name="Kalinowski J."/>
            <person name="Ruckert C."/>
        </authorList>
    </citation>
    <scope>NUCLEOTIDE SEQUENCE</scope>
    <source>
        <strain evidence="1">CGMCC 4.7398</strain>
    </source>
</reference>
<dbReference type="EMBL" id="BNAS01000003">
    <property type="protein sequence ID" value="GHH72929.1"/>
    <property type="molecule type" value="Genomic_DNA"/>
</dbReference>
<gene>
    <name evidence="1" type="ORF">GCM10017772_23250</name>
</gene>
<name>A0A919FVW9_9MICO</name>